<dbReference type="GO" id="GO:0030001">
    <property type="term" value="P:metal ion transport"/>
    <property type="evidence" value="ECO:0007669"/>
    <property type="project" value="UniProtKB-ARBA"/>
</dbReference>
<feature type="transmembrane region" description="Helical" evidence="8">
    <location>
        <begin position="358"/>
        <end position="379"/>
    </location>
</feature>
<proteinExistence type="predicted"/>
<dbReference type="GO" id="GO:0008324">
    <property type="term" value="F:monoatomic cation transmembrane transporter activity"/>
    <property type="evidence" value="ECO:0007669"/>
    <property type="project" value="InterPro"/>
</dbReference>
<dbReference type="PANTHER" id="PTHR32024:SF4">
    <property type="entry name" value="KTR SYSTEM POTASSIUM UPTAKE PROTEIN D"/>
    <property type="match status" value="1"/>
</dbReference>
<evidence type="ECO:0000256" key="1">
    <source>
        <dbReference type="ARBA" id="ARBA00004651"/>
    </source>
</evidence>
<keyword evidence="4 8" id="KW-0812">Transmembrane</keyword>
<gene>
    <name evidence="9" type="ORF">AN957_09460</name>
</gene>
<feature type="transmembrane region" description="Helical" evidence="8">
    <location>
        <begin position="74"/>
        <end position="102"/>
    </location>
</feature>
<evidence type="ECO:0000256" key="6">
    <source>
        <dbReference type="ARBA" id="ARBA00023065"/>
    </source>
</evidence>
<protein>
    <submittedName>
        <fullName evidence="9">ATP synthase</fullName>
    </submittedName>
</protein>
<feature type="transmembrane region" description="Helical" evidence="8">
    <location>
        <begin position="12"/>
        <end position="35"/>
    </location>
</feature>
<feature type="transmembrane region" description="Helical" evidence="8">
    <location>
        <begin position="319"/>
        <end position="337"/>
    </location>
</feature>
<dbReference type="InterPro" id="IPR003445">
    <property type="entry name" value="Cat_transpt"/>
</dbReference>
<feature type="transmembrane region" description="Helical" evidence="8">
    <location>
        <begin position="235"/>
        <end position="257"/>
    </location>
</feature>
<dbReference type="Pfam" id="PF02386">
    <property type="entry name" value="TrkH"/>
    <property type="match status" value="1"/>
</dbReference>
<dbReference type="RefSeq" id="WP_053475357.1">
    <property type="nucleotide sequence ID" value="NZ_CP041305.1"/>
</dbReference>
<evidence type="ECO:0000256" key="3">
    <source>
        <dbReference type="ARBA" id="ARBA00022475"/>
    </source>
</evidence>
<feature type="transmembrane region" description="Helical" evidence="8">
    <location>
        <begin position="193"/>
        <end position="214"/>
    </location>
</feature>
<evidence type="ECO:0000313" key="10">
    <source>
        <dbReference type="Proteomes" id="UP000050996"/>
    </source>
</evidence>
<reference evidence="9 10" key="1">
    <citation type="submission" date="2015-09" db="EMBL/GenBank/DDBJ databases">
        <title>Genome sequencing project for genomic taxonomy and phylogenomics of Bacillus-like bacteria.</title>
        <authorList>
            <person name="Liu B."/>
            <person name="Wang J."/>
            <person name="Zhu Y."/>
            <person name="Liu G."/>
            <person name="Chen Q."/>
            <person name="Chen Z."/>
            <person name="Lan J."/>
            <person name="Che J."/>
            <person name="Ge C."/>
            <person name="Shi H."/>
            <person name="Pan Z."/>
            <person name="Liu X."/>
        </authorList>
    </citation>
    <scope>NUCLEOTIDE SEQUENCE [LARGE SCALE GENOMIC DNA]</scope>
    <source>
        <strain evidence="9 10">FJAT-18043</strain>
    </source>
</reference>
<keyword evidence="10" id="KW-1185">Reference proteome</keyword>
<evidence type="ECO:0000256" key="2">
    <source>
        <dbReference type="ARBA" id="ARBA00022448"/>
    </source>
</evidence>
<keyword evidence="5 8" id="KW-1133">Transmembrane helix</keyword>
<comment type="subcellular location">
    <subcellularLocation>
        <location evidence="1">Cell membrane</location>
        <topology evidence="1">Multi-pass membrane protein</topology>
    </subcellularLocation>
</comment>
<keyword evidence="2" id="KW-0813">Transport</keyword>
<evidence type="ECO:0000256" key="8">
    <source>
        <dbReference type="SAM" id="Phobius"/>
    </source>
</evidence>
<keyword evidence="7 8" id="KW-0472">Membrane</keyword>
<organism evidence="9 10">
    <name type="scientific">Cytobacillus solani</name>
    <dbReference type="NCBI Taxonomy" id="1637975"/>
    <lineage>
        <taxon>Bacteria</taxon>
        <taxon>Bacillati</taxon>
        <taxon>Bacillota</taxon>
        <taxon>Bacilli</taxon>
        <taxon>Bacillales</taxon>
        <taxon>Bacillaceae</taxon>
        <taxon>Cytobacillus</taxon>
    </lineage>
</organism>
<dbReference type="EMBL" id="LJIX01000006">
    <property type="protein sequence ID" value="KQL18779.1"/>
    <property type="molecule type" value="Genomic_DNA"/>
</dbReference>
<accession>A0A0Q3VH60</accession>
<comment type="caution">
    <text evidence="9">The sequence shown here is derived from an EMBL/GenBank/DDBJ whole genome shotgun (WGS) entry which is preliminary data.</text>
</comment>
<dbReference type="PANTHER" id="PTHR32024">
    <property type="entry name" value="TRK SYSTEM POTASSIUM UPTAKE PROTEIN TRKG-RELATED"/>
    <property type="match status" value="1"/>
</dbReference>
<evidence type="ECO:0000313" key="9">
    <source>
        <dbReference type="EMBL" id="KQL18779.1"/>
    </source>
</evidence>
<keyword evidence="3" id="KW-1003">Cell membrane</keyword>
<dbReference type="STRING" id="1637975.AN957_09460"/>
<feature type="transmembrane region" description="Helical" evidence="8">
    <location>
        <begin position="415"/>
        <end position="435"/>
    </location>
</feature>
<sequence length="454" mass="50770">MWKKTRDILDKLTPAQVITSYYLLAVTVSVLLLRLPGVHKPGVKVDFIDTVFTAISAVSVTGLSVVNISETYSVFGYFVIMAILQFGGVGIMAIGTFFWMILGRKIGLRSRKLIMVDHNQFALSGLVHLIREIIKIIFLIELIGAIILGFHFLKYYSSWEEAMLQGLFASISATTNGGMDITGNSLVPYAGDYFVQLINILLITLGAIGFPVLIEVKQYLFRKREEQEIPFRFTLFTKLTTLTFAGLLVFGTIIILIFEFQHYFKGVTWHRSFFYAFFQSATTRSGGLSTMDVSDFSMPTLLVMSLMMFIGASPSSVGGGIRTTTFALNILFVYYFAKGKMDVKIFNRELHHNDIMKSLVITILATIMCFMSVVLISITDSQHELIEIIFEVCSAFGTTGLSMGITAELSDFGKCILMILMFIGRIGLTSFLFIIGGKEKKANYHYPKERVIIG</sequence>
<name>A0A0Q3VH60_9BACI</name>
<evidence type="ECO:0000256" key="7">
    <source>
        <dbReference type="ARBA" id="ARBA00023136"/>
    </source>
</evidence>
<evidence type="ECO:0000256" key="5">
    <source>
        <dbReference type="ARBA" id="ARBA00022989"/>
    </source>
</evidence>
<dbReference type="Proteomes" id="UP000050996">
    <property type="component" value="Unassembled WGS sequence"/>
</dbReference>
<keyword evidence="6" id="KW-0406">Ion transport</keyword>
<dbReference type="AlphaFoldDB" id="A0A0Q3VH60"/>
<feature type="transmembrane region" description="Helical" evidence="8">
    <location>
        <begin position="47"/>
        <end position="68"/>
    </location>
</feature>
<dbReference type="GO" id="GO:0005886">
    <property type="term" value="C:plasma membrane"/>
    <property type="evidence" value="ECO:0007669"/>
    <property type="project" value="UniProtKB-SubCell"/>
</dbReference>
<feature type="transmembrane region" description="Helical" evidence="8">
    <location>
        <begin position="133"/>
        <end position="153"/>
    </location>
</feature>
<dbReference type="PATRIC" id="fig|1637975.4.peg.1655"/>
<evidence type="ECO:0000256" key="4">
    <source>
        <dbReference type="ARBA" id="ARBA00022692"/>
    </source>
</evidence>